<name>A0A975FXJ6_9CAUL</name>
<keyword evidence="4" id="KW-0028">Amino-acid biosynthesis</keyword>
<feature type="binding site" evidence="4">
    <location>
        <position position="13"/>
    </location>
    <ligand>
        <name>substrate</name>
    </ligand>
</feature>
<feature type="binding site" evidence="4">
    <location>
        <position position="196"/>
    </location>
    <ligand>
        <name>substrate</name>
    </ligand>
</feature>
<keyword evidence="4" id="KW-0457">Lysine biosynthesis</keyword>
<feature type="active site" description="Proton donor" evidence="4">
    <location>
        <position position="77"/>
    </location>
</feature>
<dbReference type="Proteomes" id="UP000676409">
    <property type="component" value="Chromosome"/>
</dbReference>
<dbReference type="GO" id="GO:0008837">
    <property type="term" value="F:diaminopimelate epimerase activity"/>
    <property type="evidence" value="ECO:0007669"/>
    <property type="project" value="UniProtKB-UniRule"/>
</dbReference>
<dbReference type="EC" id="5.1.1.7" evidence="4 5"/>
<feature type="site" description="Could be important to modulate the pK values of the two catalytic cysteine residues" evidence="4">
    <location>
        <position position="165"/>
    </location>
</feature>
<comment type="similarity">
    <text evidence="1 4">Belongs to the diaminopimelate epimerase family.</text>
</comment>
<feature type="binding site" evidence="4">
    <location>
        <begin position="214"/>
        <end position="215"/>
    </location>
    <ligand>
        <name>substrate</name>
    </ligand>
</feature>
<sequence length="279" mass="30130">MSRPFLKMNGLGNDFVVVEAHTSSPYGPFEPGIEAARAIANRETGIGCDQIISVTQSPQTQAFVRFWNADGQEIDACGNGSRCVAWLLMEASGREEATFETRAGRLSGRKAGDKLVTLDMGEPGLDWTEIPLAEEMDTKGVELQVGPIDNPVLHTPGCVSMGNPHVVFFVPDIETAPVREAGSLIEHHPLFPEGVNVGFAEIKARDHIRLRVWERGAGLTKACGTGACAALVAAARRGLTDRKATVEFEHGRLTIEWRESDDHVLMTGPVSVDYAGVLP</sequence>
<feature type="active site" description="Proton acceptor" evidence="4">
    <location>
        <position position="223"/>
    </location>
</feature>
<gene>
    <name evidence="4" type="primary">dapF</name>
    <name evidence="6" type="ORF">KCG34_16545</name>
</gene>
<dbReference type="GO" id="GO:0005829">
    <property type="term" value="C:cytosol"/>
    <property type="evidence" value="ECO:0007669"/>
    <property type="project" value="TreeGrafter"/>
</dbReference>
<evidence type="ECO:0000256" key="2">
    <source>
        <dbReference type="ARBA" id="ARBA00022490"/>
    </source>
</evidence>
<dbReference type="NCBIfam" id="TIGR00652">
    <property type="entry name" value="DapF"/>
    <property type="match status" value="1"/>
</dbReference>
<evidence type="ECO:0000313" key="7">
    <source>
        <dbReference type="Proteomes" id="UP000676409"/>
    </source>
</evidence>
<reference evidence="6" key="1">
    <citation type="submission" date="2021-04" db="EMBL/GenBank/DDBJ databases">
        <title>The complete genome sequence of Caulobacter sp. S6.</title>
        <authorList>
            <person name="Tang Y."/>
            <person name="Ouyang W."/>
            <person name="Liu Q."/>
            <person name="Huang B."/>
            <person name="Guo Z."/>
            <person name="Lei P."/>
        </authorList>
    </citation>
    <scope>NUCLEOTIDE SEQUENCE</scope>
    <source>
        <strain evidence="6">S6</strain>
    </source>
</reference>
<comment type="function">
    <text evidence="4">Catalyzes the stereoinversion of LL-2,6-diaminopimelate (L,L-DAP) to meso-diaminopimelate (meso-DAP), a precursor of L-lysine and an essential component of the bacterial peptidoglycan.</text>
</comment>
<dbReference type="Gene3D" id="3.10.310.10">
    <property type="entry name" value="Diaminopimelate Epimerase, Chain A, domain 1"/>
    <property type="match status" value="2"/>
</dbReference>
<comment type="pathway">
    <text evidence="4">Amino-acid biosynthesis; L-lysine biosynthesis via DAP pathway; DL-2,6-diaminopimelate from LL-2,6-diaminopimelate: step 1/1.</text>
</comment>
<protein>
    <recommendedName>
        <fullName evidence="4 5">Diaminopimelate epimerase</fullName>
        <shortName evidence="4">DAP epimerase</shortName>
        <ecNumber evidence="4 5">5.1.1.7</ecNumber>
    </recommendedName>
    <alternativeName>
        <fullName evidence="4">PLP-independent amino acid racemase</fullName>
    </alternativeName>
</protein>
<dbReference type="FunFam" id="3.10.310.10:FF:000004">
    <property type="entry name" value="Diaminopimelate epimerase"/>
    <property type="match status" value="1"/>
</dbReference>
<dbReference type="RefSeq" id="WP_211936730.1">
    <property type="nucleotide sequence ID" value="NZ_CP073078.1"/>
</dbReference>
<keyword evidence="2 4" id="KW-0963">Cytoplasm</keyword>
<proteinExistence type="inferred from homology"/>
<accession>A0A975FXJ6</accession>
<comment type="subunit">
    <text evidence="4">Homodimer.</text>
</comment>
<evidence type="ECO:0000256" key="5">
    <source>
        <dbReference type="NCBIfam" id="TIGR00652"/>
    </source>
</evidence>
<feature type="binding site" evidence="4">
    <location>
        <begin position="224"/>
        <end position="225"/>
    </location>
    <ligand>
        <name>substrate</name>
    </ligand>
</feature>
<keyword evidence="7" id="KW-1185">Reference proteome</keyword>
<comment type="catalytic activity">
    <reaction evidence="4">
        <text>(2S,6S)-2,6-diaminopimelate = meso-2,6-diaminopimelate</text>
        <dbReference type="Rhea" id="RHEA:15393"/>
        <dbReference type="ChEBI" id="CHEBI:57609"/>
        <dbReference type="ChEBI" id="CHEBI:57791"/>
        <dbReference type="EC" id="5.1.1.7"/>
    </reaction>
</comment>
<evidence type="ECO:0000256" key="4">
    <source>
        <dbReference type="HAMAP-Rule" id="MF_00197"/>
    </source>
</evidence>
<dbReference type="Pfam" id="PF01678">
    <property type="entry name" value="DAP_epimerase"/>
    <property type="match status" value="2"/>
</dbReference>
<feature type="binding site" evidence="4">
    <location>
        <position position="163"/>
    </location>
    <ligand>
        <name>substrate</name>
    </ligand>
</feature>
<dbReference type="KEGG" id="caul:KCG34_16545"/>
<evidence type="ECO:0000313" key="6">
    <source>
        <dbReference type="EMBL" id="QUD86678.1"/>
    </source>
</evidence>
<dbReference type="InterPro" id="IPR001653">
    <property type="entry name" value="DAP_epimerase_DapF"/>
</dbReference>
<comment type="subcellular location">
    <subcellularLocation>
        <location evidence="4">Cytoplasm</location>
    </subcellularLocation>
</comment>
<feature type="binding site" evidence="4">
    <location>
        <position position="68"/>
    </location>
    <ligand>
        <name>substrate</name>
    </ligand>
</feature>
<feature type="binding site" evidence="4">
    <location>
        <position position="50"/>
    </location>
    <ligand>
        <name>substrate</name>
    </ligand>
</feature>
<dbReference type="HAMAP" id="MF_00197">
    <property type="entry name" value="DAP_epimerase"/>
    <property type="match status" value="1"/>
</dbReference>
<evidence type="ECO:0000256" key="1">
    <source>
        <dbReference type="ARBA" id="ARBA00010219"/>
    </source>
</evidence>
<keyword evidence="3 4" id="KW-0413">Isomerase</keyword>
<feature type="binding site" evidence="4">
    <location>
        <begin position="78"/>
        <end position="79"/>
    </location>
    <ligand>
        <name>substrate</name>
    </ligand>
</feature>
<dbReference type="GO" id="GO:0009089">
    <property type="term" value="P:lysine biosynthetic process via diaminopimelate"/>
    <property type="evidence" value="ECO:0007669"/>
    <property type="project" value="UniProtKB-UniRule"/>
</dbReference>
<dbReference type="SUPFAM" id="SSF54506">
    <property type="entry name" value="Diaminopimelate epimerase-like"/>
    <property type="match status" value="2"/>
</dbReference>
<feature type="site" description="Could be important to modulate the pK values of the two catalytic cysteine residues" evidence="4">
    <location>
        <position position="214"/>
    </location>
</feature>
<dbReference type="PANTHER" id="PTHR31689">
    <property type="entry name" value="DIAMINOPIMELATE EPIMERASE, CHLOROPLASTIC"/>
    <property type="match status" value="1"/>
</dbReference>
<dbReference type="AlphaFoldDB" id="A0A975FXJ6"/>
<evidence type="ECO:0000256" key="3">
    <source>
        <dbReference type="ARBA" id="ARBA00023235"/>
    </source>
</evidence>
<dbReference type="PANTHER" id="PTHR31689:SF0">
    <property type="entry name" value="DIAMINOPIMELATE EPIMERASE"/>
    <property type="match status" value="1"/>
</dbReference>
<organism evidence="6 7">
    <name type="scientific">Phenylobacterium montanum</name>
    <dbReference type="NCBI Taxonomy" id="2823693"/>
    <lineage>
        <taxon>Bacteria</taxon>
        <taxon>Pseudomonadati</taxon>
        <taxon>Pseudomonadota</taxon>
        <taxon>Alphaproteobacteria</taxon>
        <taxon>Caulobacterales</taxon>
        <taxon>Caulobacteraceae</taxon>
        <taxon>Phenylobacterium</taxon>
    </lineage>
</organism>
<dbReference type="EMBL" id="CP073078">
    <property type="protein sequence ID" value="QUD86678.1"/>
    <property type="molecule type" value="Genomic_DNA"/>
</dbReference>